<gene>
    <name evidence="11" type="ORF">GCM10011396_33110</name>
</gene>
<dbReference type="InterPro" id="IPR042240">
    <property type="entry name" value="CHASE_sf"/>
</dbReference>
<dbReference type="InterPro" id="IPR043128">
    <property type="entry name" value="Rev_trsase/Diguanyl_cyclase"/>
</dbReference>
<evidence type="ECO:0000259" key="9">
    <source>
        <dbReference type="PROSITE" id="PS50883"/>
    </source>
</evidence>
<dbReference type="NCBIfam" id="TIGR00254">
    <property type="entry name" value="GGDEF"/>
    <property type="match status" value="1"/>
</dbReference>
<evidence type="ECO:0000256" key="2">
    <source>
        <dbReference type="ARBA" id="ARBA00022692"/>
    </source>
</evidence>
<dbReference type="GO" id="GO:0003824">
    <property type="term" value="F:catalytic activity"/>
    <property type="evidence" value="ECO:0007669"/>
    <property type="project" value="UniProtKB-ARBA"/>
</dbReference>
<dbReference type="PANTHER" id="PTHR44757:SF2">
    <property type="entry name" value="BIOFILM ARCHITECTURE MAINTENANCE PROTEIN MBAA"/>
    <property type="match status" value="1"/>
</dbReference>
<dbReference type="InterPro" id="IPR001610">
    <property type="entry name" value="PAC"/>
</dbReference>
<dbReference type="Pfam" id="PF00563">
    <property type="entry name" value="EAL"/>
    <property type="match status" value="1"/>
</dbReference>
<sequence length="985" mass="109212">MSGARKIRSFFTTPLVGAVGSAALVLLALWVLDDNERQLNAQKQRVEVIEKLSVLQAKLAGGLTSTISAARVLAVTFATHPGIDKEEFIRLAAEVHASNTSIRNIVLVRDTKVDYVFPLAGNEKIVGMDYRDMPAQWPVYQRMMREMAIQVAGPLTLVQGGTGLVVRIPVYRPDGPRQADGKDKSASFLGSIGMVVNYESLLSDIGLPLMQREINIAIRGRDAKGRDGDVFFGDPALFGEGAITQQIPLPGGAWEVAAQPTGGWQVTSRVSKVIEVLGFILSVVVAVLSYQWLQRNRLREENEKKLIESEALLRLRNDALSATSQGVIIATPDGRITYVNQATSYLSGLSQQYLQGMKLGELYGDRVRAFLKEDPELQKTLQHETCRETADGKVIWLELTMSLVTDQQSKVRQYVGVLREITKKKLAEQELKIAAMAFETQEGIMITDTHSTILRVNRAFTEITGYEAAEAIGKPVSILRSGRHDVAFYKEMWQSIAKNRYWSGEVWNRRKSGEVYPERLVITAVVADDGSISNYVGSFTDITEYKISEDKIHQLAFFDPLTNLPNRRLLIDRLGRALASTARHKRHGAILMIDLDNFKTLNDTKGHNVGDQLLTEIGLRLKACTRTEDTVSRTGGDEFVVVLEQLHPELNQAAAQAEGVAEKIRQILNQSFALGSVDYESSGSIGISMFCDEPIGIDELLRRADMAMYQAKALGKNGLRFFDPSMQAALESRTALESDLRQAIGAGQFVLHYQLQVSALGDPIGAEVLLRWQHPRRGLVSPMDFIPMAEETGLILPIGLWVFETACLQIKKWSAIPARAGLQLAVNVSARQFRQASFVDDIKNILARTGANPVLLKLELTESVVLEEVDTVIEKMHALKEIGVCFSLDDFGTGYSSLSYLQRLPLNQLKIDRSFVHNLPKDKSNATIVRTIINLGESLGLNVIAEGVETPEQRDFLLRSGCQAYQGYYFCKPIAINEFEELLDA</sequence>
<evidence type="ECO:0000313" key="12">
    <source>
        <dbReference type="Proteomes" id="UP000637423"/>
    </source>
</evidence>
<dbReference type="AlphaFoldDB" id="A0A916XL32"/>
<dbReference type="SMART" id="SM00091">
    <property type="entry name" value="PAS"/>
    <property type="match status" value="2"/>
</dbReference>
<dbReference type="PROSITE" id="PS50883">
    <property type="entry name" value="EAL"/>
    <property type="match status" value="1"/>
</dbReference>
<keyword evidence="2 5" id="KW-0812">Transmembrane</keyword>
<feature type="domain" description="EAL" evidence="9">
    <location>
        <begin position="733"/>
        <end position="985"/>
    </location>
</feature>
<accession>A0A916XL32</accession>
<dbReference type="NCBIfam" id="TIGR00229">
    <property type="entry name" value="sensory_box"/>
    <property type="match status" value="2"/>
</dbReference>
<dbReference type="Pfam" id="PF00990">
    <property type="entry name" value="GGDEF"/>
    <property type="match status" value="1"/>
</dbReference>
<feature type="domain" description="CHASE" evidence="8">
    <location>
        <begin position="113"/>
        <end position="257"/>
    </location>
</feature>
<feature type="domain" description="PAC" evidence="7">
    <location>
        <begin position="502"/>
        <end position="554"/>
    </location>
</feature>
<organism evidence="11 12">
    <name type="scientific">Undibacterium terreum</name>
    <dbReference type="NCBI Taxonomy" id="1224302"/>
    <lineage>
        <taxon>Bacteria</taxon>
        <taxon>Pseudomonadati</taxon>
        <taxon>Pseudomonadota</taxon>
        <taxon>Betaproteobacteria</taxon>
        <taxon>Burkholderiales</taxon>
        <taxon>Oxalobacteraceae</taxon>
        <taxon>Undibacterium</taxon>
    </lineage>
</organism>
<dbReference type="InterPro" id="IPR000160">
    <property type="entry name" value="GGDEF_dom"/>
</dbReference>
<dbReference type="Pfam" id="PF13426">
    <property type="entry name" value="PAS_9"/>
    <property type="match status" value="1"/>
</dbReference>
<dbReference type="SMART" id="SM00052">
    <property type="entry name" value="EAL"/>
    <property type="match status" value="1"/>
</dbReference>
<dbReference type="CDD" id="cd01949">
    <property type="entry name" value="GGDEF"/>
    <property type="match status" value="1"/>
</dbReference>
<dbReference type="InterPro" id="IPR000700">
    <property type="entry name" value="PAS-assoc_C"/>
</dbReference>
<evidence type="ECO:0000259" key="10">
    <source>
        <dbReference type="PROSITE" id="PS50887"/>
    </source>
</evidence>
<evidence type="ECO:0000313" key="11">
    <source>
        <dbReference type="EMBL" id="GGC83123.1"/>
    </source>
</evidence>
<dbReference type="PROSITE" id="PS50887">
    <property type="entry name" value="GGDEF"/>
    <property type="match status" value="1"/>
</dbReference>
<dbReference type="SUPFAM" id="SSF55785">
    <property type="entry name" value="PYP-like sensor domain (PAS domain)"/>
    <property type="match status" value="2"/>
</dbReference>
<protein>
    <recommendedName>
        <fullName evidence="13">PAS domain S-box-containing protein/diguanylate cyclase (GGDEF) domain-containing protein</fullName>
    </recommendedName>
</protein>
<proteinExistence type="predicted"/>
<keyword evidence="12" id="KW-1185">Reference proteome</keyword>
<dbReference type="InterPro" id="IPR000014">
    <property type="entry name" value="PAS"/>
</dbReference>
<dbReference type="Gene3D" id="3.30.450.350">
    <property type="entry name" value="CHASE domain"/>
    <property type="match status" value="1"/>
</dbReference>
<feature type="transmembrane region" description="Helical" evidence="5">
    <location>
        <begin position="12"/>
        <end position="32"/>
    </location>
</feature>
<dbReference type="GO" id="GO:0016020">
    <property type="term" value="C:membrane"/>
    <property type="evidence" value="ECO:0007669"/>
    <property type="project" value="UniProtKB-SubCell"/>
</dbReference>
<dbReference type="PANTHER" id="PTHR44757">
    <property type="entry name" value="DIGUANYLATE CYCLASE DGCP"/>
    <property type="match status" value="1"/>
</dbReference>
<dbReference type="Pfam" id="PF00989">
    <property type="entry name" value="PAS"/>
    <property type="match status" value="1"/>
</dbReference>
<dbReference type="EMBL" id="BMED01000003">
    <property type="protein sequence ID" value="GGC83123.1"/>
    <property type="molecule type" value="Genomic_DNA"/>
</dbReference>
<dbReference type="SMART" id="SM00086">
    <property type="entry name" value="PAC"/>
    <property type="match status" value="2"/>
</dbReference>
<reference evidence="11" key="2">
    <citation type="submission" date="2020-09" db="EMBL/GenBank/DDBJ databases">
        <authorList>
            <person name="Sun Q."/>
            <person name="Zhou Y."/>
        </authorList>
    </citation>
    <scope>NUCLEOTIDE SEQUENCE</scope>
    <source>
        <strain evidence="11">CGMCC 1.10998</strain>
    </source>
</reference>
<dbReference type="GO" id="GO:0006355">
    <property type="term" value="P:regulation of DNA-templated transcription"/>
    <property type="evidence" value="ECO:0007669"/>
    <property type="project" value="InterPro"/>
</dbReference>
<name>A0A916XL32_9BURK</name>
<evidence type="ECO:0000256" key="5">
    <source>
        <dbReference type="SAM" id="Phobius"/>
    </source>
</evidence>
<keyword evidence="3 5" id="KW-1133">Transmembrane helix</keyword>
<comment type="subcellular location">
    <subcellularLocation>
        <location evidence="1">Membrane</location>
    </subcellularLocation>
</comment>
<dbReference type="GO" id="GO:0007165">
    <property type="term" value="P:signal transduction"/>
    <property type="evidence" value="ECO:0007669"/>
    <property type="project" value="UniProtKB-ARBA"/>
</dbReference>
<evidence type="ECO:0000256" key="3">
    <source>
        <dbReference type="ARBA" id="ARBA00022989"/>
    </source>
</evidence>
<feature type="domain" description="PAS" evidence="6">
    <location>
        <begin position="429"/>
        <end position="474"/>
    </location>
</feature>
<dbReference type="CDD" id="cd00130">
    <property type="entry name" value="PAS"/>
    <property type="match status" value="2"/>
</dbReference>
<dbReference type="Gene3D" id="3.30.450.20">
    <property type="entry name" value="PAS domain"/>
    <property type="match status" value="2"/>
</dbReference>
<evidence type="ECO:0000259" key="8">
    <source>
        <dbReference type="PROSITE" id="PS50839"/>
    </source>
</evidence>
<dbReference type="Proteomes" id="UP000637423">
    <property type="component" value="Unassembled WGS sequence"/>
</dbReference>
<evidence type="ECO:0000259" key="7">
    <source>
        <dbReference type="PROSITE" id="PS50113"/>
    </source>
</evidence>
<dbReference type="InterPro" id="IPR035965">
    <property type="entry name" value="PAS-like_dom_sf"/>
</dbReference>
<dbReference type="InterPro" id="IPR052155">
    <property type="entry name" value="Biofilm_reg_signaling"/>
</dbReference>
<dbReference type="FunFam" id="3.20.20.450:FF:000001">
    <property type="entry name" value="Cyclic di-GMP phosphodiesterase yahA"/>
    <property type="match status" value="1"/>
</dbReference>
<comment type="caution">
    <text evidence="11">The sequence shown here is derived from an EMBL/GenBank/DDBJ whole genome shotgun (WGS) entry which is preliminary data.</text>
</comment>
<evidence type="ECO:0000256" key="4">
    <source>
        <dbReference type="ARBA" id="ARBA00023136"/>
    </source>
</evidence>
<dbReference type="InterPro" id="IPR035919">
    <property type="entry name" value="EAL_sf"/>
</dbReference>
<dbReference type="Gene3D" id="3.20.20.450">
    <property type="entry name" value="EAL domain"/>
    <property type="match status" value="1"/>
</dbReference>
<evidence type="ECO:0008006" key="13">
    <source>
        <dbReference type="Google" id="ProtNLM"/>
    </source>
</evidence>
<dbReference type="InterPro" id="IPR013767">
    <property type="entry name" value="PAS_fold"/>
</dbReference>
<dbReference type="PROSITE" id="PS50113">
    <property type="entry name" value="PAC"/>
    <property type="match status" value="2"/>
</dbReference>
<feature type="domain" description="PAS" evidence="6">
    <location>
        <begin position="319"/>
        <end position="384"/>
    </location>
</feature>
<keyword evidence="4 5" id="KW-0472">Membrane</keyword>
<feature type="domain" description="PAC" evidence="7">
    <location>
        <begin position="379"/>
        <end position="433"/>
    </location>
</feature>
<dbReference type="InterPro" id="IPR006189">
    <property type="entry name" value="CHASE_dom"/>
</dbReference>
<dbReference type="Gene3D" id="3.30.70.270">
    <property type="match status" value="1"/>
</dbReference>
<dbReference type="Pfam" id="PF03924">
    <property type="entry name" value="CHASE"/>
    <property type="match status" value="1"/>
</dbReference>
<reference evidence="11" key="1">
    <citation type="journal article" date="2014" name="Int. J. Syst. Evol. Microbiol.">
        <title>Complete genome sequence of Corynebacterium casei LMG S-19264T (=DSM 44701T), isolated from a smear-ripened cheese.</title>
        <authorList>
            <consortium name="US DOE Joint Genome Institute (JGI-PGF)"/>
            <person name="Walter F."/>
            <person name="Albersmeier A."/>
            <person name="Kalinowski J."/>
            <person name="Ruckert C."/>
        </authorList>
    </citation>
    <scope>NUCLEOTIDE SEQUENCE</scope>
    <source>
        <strain evidence="11">CGMCC 1.10998</strain>
    </source>
</reference>
<dbReference type="InterPro" id="IPR029787">
    <property type="entry name" value="Nucleotide_cyclase"/>
</dbReference>
<evidence type="ECO:0000256" key="1">
    <source>
        <dbReference type="ARBA" id="ARBA00004370"/>
    </source>
</evidence>
<feature type="transmembrane region" description="Helical" evidence="5">
    <location>
        <begin position="273"/>
        <end position="293"/>
    </location>
</feature>
<dbReference type="SMART" id="SM01079">
    <property type="entry name" value="CHASE"/>
    <property type="match status" value="1"/>
</dbReference>
<dbReference type="PROSITE" id="PS50839">
    <property type="entry name" value="CHASE"/>
    <property type="match status" value="1"/>
</dbReference>
<dbReference type="CDD" id="cd01948">
    <property type="entry name" value="EAL"/>
    <property type="match status" value="1"/>
</dbReference>
<dbReference type="InterPro" id="IPR001633">
    <property type="entry name" value="EAL_dom"/>
</dbReference>
<dbReference type="SMART" id="SM00267">
    <property type="entry name" value="GGDEF"/>
    <property type="match status" value="1"/>
</dbReference>
<dbReference type="SUPFAM" id="SSF55073">
    <property type="entry name" value="Nucleotide cyclase"/>
    <property type="match status" value="1"/>
</dbReference>
<feature type="domain" description="GGDEF" evidence="10">
    <location>
        <begin position="586"/>
        <end position="724"/>
    </location>
</feature>
<evidence type="ECO:0000259" key="6">
    <source>
        <dbReference type="PROSITE" id="PS50112"/>
    </source>
</evidence>
<dbReference type="PROSITE" id="PS50112">
    <property type="entry name" value="PAS"/>
    <property type="match status" value="2"/>
</dbReference>
<dbReference type="SUPFAM" id="SSF141868">
    <property type="entry name" value="EAL domain-like"/>
    <property type="match status" value="1"/>
</dbReference>